<dbReference type="InterPro" id="IPR043519">
    <property type="entry name" value="NT_sf"/>
</dbReference>
<name>A0ABW4LSL2_9BACI</name>
<dbReference type="InterPro" id="IPR041633">
    <property type="entry name" value="Polbeta"/>
</dbReference>
<dbReference type="Proteomes" id="UP001597214">
    <property type="component" value="Unassembled WGS sequence"/>
</dbReference>
<evidence type="ECO:0000313" key="2">
    <source>
        <dbReference type="EMBL" id="MFD1737471.1"/>
    </source>
</evidence>
<comment type="caution">
    <text evidence="2">The sequence shown here is derived from an EMBL/GenBank/DDBJ whole genome shotgun (WGS) entry which is preliminary data.</text>
</comment>
<dbReference type="CDD" id="cd05403">
    <property type="entry name" value="NT_KNTase_like"/>
    <property type="match status" value="1"/>
</dbReference>
<organism evidence="2 3">
    <name type="scientific">Bacillus salitolerans</name>
    <dbReference type="NCBI Taxonomy" id="1437434"/>
    <lineage>
        <taxon>Bacteria</taxon>
        <taxon>Bacillati</taxon>
        <taxon>Bacillota</taxon>
        <taxon>Bacilli</taxon>
        <taxon>Bacillales</taxon>
        <taxon>Bacillaceae</taxon>
        <taxon>Bacillus</taxon>
    </lineage>
</organism>
<gene>
    <name evidence="2" type="ORF">ACFSCX_12995</name>
</gene>
<dbReference type="Gene3D" id="3.30.460.10">
    <property type="entry name" value="Beta Polymerase, domain 2"/>
    <property type="match status" value="1"/>
</dbReference>
<dbReference type="EMBL" id="JBHUEM010000020">
    <property type="protein sequence ID" value="MFD1737471.1"/>
    <property type="molecule type" value="Genomic_DNA"/>
</dbReference>
<reference evidence="3" key="1">
    <citation type="journal article" date="2019" name="Int. J. Syst. Evol. Microbiol.">
        <title>The Global Catalogue of Microorganisms (GCM) 10K type strain sequencing project: providing services to taxonomists for standard genome sequencing and annotation.</title>
        <authorList>
            <consortium name="The Broad Institute Genomics Platform"/>
            <consortium name="The Broad Institute Genome Sequencing Center for Infectious Disease"/>
            <person name="Wu L."/>
            <person name="Ma J."/>
        </authorList>
    </citation>
    <scope>NUCLEOTIDE SEQUENCE [LARGE SCALE GENOMIC DNA]</scope>
    <source>
        <strain evidence="3">CCUG 49339</strain>
    </source>
</reference>
<evidence type="ECO:0000259" key="1">
    <source>
        <dbReference type="Pfam" id="PF18765"/>
    </source>
</evidence>
<evidence type="ECO:0000313" key="3">
    <source>
        <dbReference type="Proteomes" id="UP001597214"/>
    </source>
</evidence>
<protein>
    <submittedName>
        <fullName evidence="2">Nucleotidyltransferase domain-containing protein</fullName>
    </submittedName>
</protein>
<dbReference type="SUPFAM" id="SSF81301">
    <property type="entry name" value="Nucleotidyltransferase"/>
    <property type="match status" value="1"/>
</dbReference>
<keyword evidence="3" id="KW-1185">Reference proteome</keyword>
<sequence length="205" mass="24054">MNELIEKIKTYLEEKYNCHTLILYGSYNSGDFTAESDIDIIGFSQEVEELNDVNSIEGKQLDAWIYNTNKIKQPEQFLRINEGTVLVDTMGLGVQLLTEIQTIYNNGPKKLTQEEKDFLKGWLKKMYVRSIKSDIEGNYRLNWMLKDSLEIYFELKGIWFLGPKKAFKWLKENDSMALHLFEKSLDREADNQDIKKLIEYITLLS</sequence>
<accession>A0ABW4LSL2</accession>
<dbReference type="Pfam" id="PF18765">
    <property type="entry name" value="Polbeta"/>
    <property type="match status" value="1"/>
</dbReference>
<proteinExistence type="predicted"/>
<feature type="domain" description="Polymerase beta nucleotidyltransferase" evidence="1">
    <location>
        <begin position="6"/>
        <end position="83"/>
    </location>
</feature>
<dbReference type="RefSeq" id="WP_377928679.1">
    <property type="nucleotide sequence ID" value="NZ_JBHUEM010000020.1"/>
</dbReference>